<evidence type="ECO:0000313" key="3">
    <source>
        <dbReference type="WBParaSite" id="nRc.2.0.1.t47510-RA"/>
    </source>
</evidence>
<dbReference type="AlphaFoldDB" id="A0A915L8R4"/>
<evidence type="ECO:0000256" key="1">
    <source>
        <dbReference type="SAM" id="MobiDB-lite"/>
    </source>
</evidence>
<name>A0A915L8R4_ROMCU</name>
<sequence>MLQSLNPDMDPVLTAAYDQREMPTINLAQEIVIRNIVKGVLPKFLEEGMDNDENFEQNSDYNEFLEFKRQKELQKQYQQMQHFQQQVALQPHQLTQAIKGPTQTLHQGQFPNQQPQKDYSSVMVAFQSKMNPLGHVDQRKFFERKIGKGTWNRQQALTREWLHTERHIEYRRPQHRQDNRFFFIEDCNVKRVVRVHELDQWFKETFGYWPANPKEPILVDLGRASQVLQYVRDVSIFRGHPVCGFYVEKVNQDKVATLFKTREVKNLMGNQFAQYISFVLTNGQTYVINTTGFMEKEWANCDRFAKRGILPEELRLAAKKQAKGTPMTGSENDAYDTVEEMRTHEATTT</sequence>
<dbReference type="Proteomes" id="UP000887565">
    <property type="component" value="Unplaced"/>
</dbReference>
<reference evidence="3" key="1">
    <citation type="submission" date="2022-11" db="UniProtKB">
        <authorList>
            <consortium name="WormBaseParasite"/>
        </authorList>
    </citation>
    <scope>IDENTIFICATION</scope>
</reference>
<keyword evidence="2" id="KW-1185">Reference proteome</keyword>
<proteinExistence type="predicted"/>
<feature type="compositionally biased region" description="Basic and acidic residues" evidence="1">
    <location>
        <begin position="339"/>
        <end position="349"/>
    </location>
</feature>
<feature type="region of interest" description="Disordered" evidence="1">
    <location>
        <begin position="320"/>
        <end position="349"/>
    </location>
</feature>
<accession>A0A915L8R4</accession>
<evidence type="ECO:0000313" key="2">
    <source>
        <dbReference type="Proteomes" id="UP000887565"/>
    </source>
</evidence>
<protein>
    <submittedName>
        <fullName evidence="3">Uncharacterized protein</fullName>
    </submittedName>
</protein>
<dbReference type="WBParaSite" id="nRc.2.0.1.t47510-RA">
    <property type="protein sequence ID" value="nRc.2.0.1.t47510-RA"/>
    <property type="gene ID" value="nRc.2.0.1.g47510"/>
</dbReference>
<organism evidence="2 3">
    <name type="scientific">Romanomermis culicivorax</name>
    <name type="common">Nematode worm</name>
    <dbReference type="NCBI Taxonomy" id="13658"/>
    <lineage>
        <taxon>Eukaryota</taxon>
        <taxon>Metazoa</taxon>
        <taxon>Ecdysozoa</taxon>
        <taxon>Nematoda</taxon>
        <taxon>Enoplea</taxon>
        <taxon>Dorylaimia</taxon>
        <taxon>Mermithida</taxon>
        <taxon>Mermithoidea</taxon>
        <taxon>Mermithidae</taxon>
        <taxon>Romanomermis</taxon>
    </lineage>
</organism>